<sequence>HSAEKSTMTAETESSNIDDSNQEAEPSQLLDYETSENLPVKKKASCCTGLKVFLAALSFSYFSKALSGTIMKSSITQIERRFDLPSSTVGFIDGSFEMGNLLVIAFVSYFGAKLHRPKVIAAGCFTMALGSVLTAMPHFFMGYYKYETASDTRSSANTTSSVNPCSPYQDLNETFLDTSHSACEKEPSSYMWIYILLGNMLRGIGETPITPLGISYLDDFAKEENVPVYVGKIAITPQDSRWVGAWWLGFLIGGVISFLAAIPFCFLPKSLKKPLKANKDKTSPGLLENMGAMRKTLPPVKSKPTKWSTMLKGKCFVCQFSSFIGFLTYKPKYMEMQYGQSASKSNFLIGLTTLPPVGIGIFLGGIIMKKYKMSITTATKFAFTMSFVAYSFTLLHFFVGCENQVVAGITASYDGCVQPELKSLAVGLYTLVMRMLAGIPAPVYFGALIDKTCLKWASTRCGQRGACRLYDSNAFRYVYLGLSAVFRAPSYLLAILFFILIKKNMQNKNSRLAENGEREDVPMNKEDNCKNGECLASSPEAEKESHT</sequence>
<dbReference type="OrthoDB" id="5062115at2759"/>
<feature type="transmembrane region" description="Helical" evidence="4">
    <location>
        <begin position="245"/>
        <end position="267"/>
    </location>
</feature>
<feature type="compositionally biased region" description="Polar residues" evidence="3">
    <location>
        <begin position="1"/>
        <end position="25"/>
    </location>
</feature>
<keyword evidence="6" id="KW-1185">Reference proteome</keyword>
<feature type="transmembrane region" description="Helical" evidence="4">
    <location>
        <begin position="349"/>
        <end position="368"/>
    </location>
</feature>
<dbReference type="AlphaFoldDB" id="A0A2P4TAU9"/>
<evidence type="ECO:0000256" key="3">
    <source>
        <dbReference type="SAM" id="MobiDB-lite"/>
    </source>
</evidence>
<evidence type="ECO:0000256" key="4">
    <source>
        <dbReference type="SAM" id="Phobius"/>
    </source>
</evidence>
<keyword evidence="2" id="KW-1015">Disulfide bond</keyword>
<protein>
    <recommendedName>
        <fullName evidence="7">Solute carrier organic anion transporter family member</fullName>
    </recommendedName>
</protein>
<feature type="compositionally biased region" description="Basic and acidic residues" evidence="3">
    <location>
        <begin position="514"/>
        <end position="530"/>
    </location>
</feature>
<evidence type="ECO:0000313" key="5">
    <source>
        <dbReference type="EMBL" id="POI33481.1"/>
    </source>
</evidence>
<dbReference type="EMBL" id="PPHD01003491">
    <property type="protein sequence ID" value="POI33481.1"/>
    <property type="molecule type" value="Genomic_DNA"/>
</dbReference>
<evidence type="ECO:0008006" key="7">
    <source>
        <dbReference type="Google" id="ProtNLM"/>
    </source>
</evidence>
<evidence type="ECO:0000256" key="2">
    <source>
        <dbReference type="ARBA" id="ARBA00023157"/>
    </source>
</evidence>
<proteinExistence type="predicted"/>
<keyword evidence="4" id="KW-0472">Membrane</keyword>
<reference evidence="5 6" key="1">
    <citation type="submission" date="2018-01" db="EMBL/GenBank/DDBJ databases">
        <title>Comparison of the Chinese Bamboo Partridge and Red Junglefowl genome sequences highlights the importance of demography in genome evolution.</title>
        <authorList>
            <person name="Tiley G.P."/>
            <person name="Kimball R.T."/>
            <person name="Braun E.L."/>
            <person name="Burleigh J.G."/>
        </authorList>
    </citation>
    <scope>NUCLEOTIDE SEQUENCE [LARGE SCALE GENOMIC DNA]</scope>
    <source>
        <strain evidence="5">RTK389</strain>
        <tissue evidence="5">Blood</tissue>
    </source>
</reference>
<dbReference type="GO" id="GO:0015347">
    <property type="term" value="F:sodium-independent organic anion transmembrane transporter activity"/>
    <property type="evidence" value="ECO:0007669"/>
    <property type="project" value="TreeGrafter"/>
</dbReference>
<feature type="region of interest" description="Disordered" evidence="3">
    <location>
        <begin position="513"/>
        <end position="547"/>
    </location>
</feature>
<feature type="non-terminal residue" evidence="5">
    <location>
        <position position="1"/>
    </location>
</feature>
<comment type="caution">
    <text evidence="5">The sequence shown here is derived from an EMBL/GenBank/DDBJ whole genome shotgun (WGS) entry which is preliminary data.</text>
</comment>
<evidence type="ECO:0000256" key="1">
    <source>
        <dbReference type="ARBA" id="ARBA00004141"/>
    </source>
</evidence>
<dbReference type="SUPFAM" id="SSF103473">
    <property type="entry name" value="MFS general substrate transporter"/>
    <property type="match status" value="1"/>
</dbReference>
<dbReference type="InterPro" id="IPR036259">
    <property type="entry name" value="MFS_trans_sf"/>
</dbReference>
<feature type="region of interest" description="Disordered" evidence="3">
    <location>
        <begin position="1"/>
        <end position="26"/>
    </location>
</feature>
<name>A0A2P4TAU9_BAMTH</name>
<dbReference type="InterPro" id="IPR004156">
    <property type="entry name" value="OATP"/>
</dbReference>
<dbReference type="GO" id="GO:0043252">
    <property type="term" value="P:sodium-independent organic anion transport"/>
    <property type="evidence" value="ECO:0007669"/>
    <property type="project" value="TreeGrafter"/>
</dbReference>
<keyword evidence="4" id="KW-1133">Transmembrane helix</keyword>
<comment type="subcellular location">
    <subcellularLocation>
        <location evidence="1">Membrane</location>
        <topology evidence="1">Multi-pass membrane protein</topology>
    </subcellularLocation>
</comment>
<dbReference type="GO" id="GO:0015125">
    <property type="term" value="F:bile acid transmembrane transporter activity"/>
    <property type="evidence" value="ECO:0007669"/>
    <property type="project" value="TreeGrafter"/>
</dbReference>
<feature type="transmembrane region" description="Helical" evidence="4">
    <location>
        <begin position="52"/>
        <end position="71"/>
    </location>
</feature>
<accession>A0A2P4TAU9</accession>
<gene>
    <name evidence="5" type="ORF">CIB84_002767</name>
</gene>
<dbReference type="PANTHER" id="PTHR11388">
    <property type="entry name" value="ORGANIC ANION TRANSPORTER"/>
    <property type="match status" value="1"/>
</dbReference>
<feature type="transmembrane region" description="Helical" evidence="4">
    <location>
        <begin position="380"/>
        <end position="399"/>
    </location>
</feature>
<feature type="transmembrane region" description="Helical" evidence="4">
    <location>
        <begin position="91"/>
        <end position="112"/>
    </location>
</feature>
<dbReference type="Pfam" id="PF03137">
    <property type="entry name" value="OATP"/>
    <property type="match status" value="2"/>
</dbReference>
<dbReference type="Gene3D" id="1.20.1250.20">
    <property type="entry name" value="MFS general substrate transporter like domains"/>
    <property type="match status" value="1"/>
</dbReference>
<dbReference type="Proteomes" id="UP000237246">
    <property type="component" value="Unassembled WGS sequence"/>
</dbReference>
<feature type="transmembrane region" description="Helical" evidence="4">
    <location>
        <begin position="119"/>
        <end position="140"/>
    </location>
</feature>
<dbReference type="PANTHER" id="PTHR11388:SF89">
    <property type="entry name" value="SOLUTE CARRIER ORGANIC ANION TRANSPORTER FAMILY MEMBER 1B3"/>
    <property type="match status" value="1"/>
</dbReference>
<evidence type="ECO:0000313" key="6">
    <source>
        <dbReference type="Proteomes" id="UP000237246"/>
    </source>
</evidence>
<feature type="transmembrane region" description="Helical" evidence="4">
    <location>
        <begin position="478"/>
        <end position="501"/>
    </location>
</feature>
<organism evidence="5 6">
    <name type="scientific">Bambusicola thoracicus</name>
    <name type="common">Chinese bamboo-partridge</name>
    <name type="synonym">Perdix thoracica</name>
    <dbReference type="NCBI Taxonomy" id="9083"/>
    <lineage>
        <taxon>Eukaryota</taxon>
        <taxon>Metazoa</taxon>
        <taxon>Chordata</taxon>
        <taxon>Craniata</taxon>
        <taxon>Vertebrata</taxon>
        <taxon>Euteleostomi</taxon>
        <taxon>Archelosauria</taxon>
        <taxon>Archosauria</taxon>
        <taxon>Dinosauria</taxon>
        <taxon>Saurischia</taxon>
        <taxon>Theropoda</taxon>
        <taxon>Coelurosauria</taxon>
        <taxon>Aves</taxon>
        <taxon>Neognathae</taxon>
        <taxon>Galloanserae</taxon>
        <taxon>Galliformes</taxon>
        <taxon>Phasianidae</taxon>
        <taxon>Perdicinae</taxon>
        <taxon>Bambusicola</taxon>
    </lineage>
</organism>
<keyword evidence="4" id="KW-0812">Transmembrane</keyword>
<dbReference type="GO" id="GO:0016323">
    <property type="term" value="C:basolateral plasma membrane"/>
    <property type="evidence" value="ECO:0007669"/>
    <property type="project" value="TreeGrafter"/>
</dbReference>